<dbReference type="AlphaFoldDB" id="A0A8J4AHP9"/>
<feature type="transmembrane region" description="Helical" evidence="2">
    <location>
        <begin position="339"/>
        <end position="357"/>
    </location>
</feature>
<evidence type="ECO:0000259" key="3">
    <source>
        <dbReference type="Pfam" id="PF01757"/>
    </source>
</evidence>
<evidence type="ECO:0000256" key="2">
    <source>
        <dbReference type="SAM" id="Phobius"/>
    </source>
</evidence>
<keyword evidence="2" id="KW-1133">Transmembrane helix</keyword>
<evidence type="ECO:0000313" key="5">
    <source>
        <dbReference type="Proteomes" id="UP000614996"/>
    </source>
</evidence>
<organism evidence="4 5">
    <name type="scientific">Actinocatenispora comari</name>
    <dbReference type="NCBI Taxonomy" id="2807577"/>
    <lineage>
        <taxon>Bacteria</taxon>
        <taxon>Bacillati</taxon>
        <taxon>Actinomycetota</taxon>
        <taxon>Actinomycetes</taxon>
        <taxon>Micromonosporales</taxon>
        <taxon>Micromonosporaceae</taxon>
        <taxon>Actinocatenispora</taxon>
    </lineage>
</organism>
<evidence type="ECO:0000256" key="1">
    <source>
        <dbReference type="SAM" id="MobiDB-lite"/>
    </source>
</evidence>
<feature type="transmembrane region" description="Helical" evidence="2">
    <location>
        <begin position="42"/>
        <end position="62"/>
    </location>
</feature>
<gene>
    <name evidence="4" type="ORF">NUM_69900</name>
</gene>
<feature type="transmembrane region" description="Helical" evidence="2">
    <location>
        <begin position="200"/>
        <end position="218"/>
    </location>
</feature>
<dbReference type="EMBL" id="BOPO01000149">
    <property type="protein sequence ID" value="GIL31736.1"/>
    <property type="molecule type" value="Genomic_DNA"/>
</dbReference>
<feature type="transmembrane region" description="Helical" evidence="2">
    <location>
        <begin position="142"/>
        <end position="160"/>
    </location>
</feature>
<accession>A0A8J4AHP9</accession>
<dbReference type="Pfam" id="PF01757">
    <property type="entry name" value="Acyl_transf_3"/>
    <property type="match status" value="1"/>
</dbReference>
<feature type="transmembrane region" description="Helical" evidence="2">
    <location>
        <begin position="258"/>
        <end position="278"/>
    </location>
</feature>
<dbReference type="RefSeq" id="WP_207129294.1">
    <property type="nucleotide sequence ID" value="NZ_BOPO01000149.1"/>
</dbReference>
<feature type="transmembrane region" description="Helical" evidence="2">
    <location>
        <begin position="172"/>
        <end position="193"/>
    </location>
</feature>
<name>A0A8J4AHP9_9ACTN</name>
<feature type="transmembrane region" description="Helical" evidence="2">
    <location>
        <begin position="230"/>
        <end position="251"/>
    </location>
</feature>
<feature type="compositionally biased region" description="Low complexity" evidence="1">
    <location>
        <begin position="426"/>
        <end position="445"/>
    </location>
</feature>
<dbReference type="GO" id="GO:0016747">
    <property type="term" value="F:acyltransferase activity, transferring groups other than amino-acyl groups"/>
    <property type="evidence" value="ECO:0007669"/>
    <property type="project" value="InterPro"/>
</dbReference>
<reference evidence="5" key="1">
    <citation type="journal article" date="2021" name="Int. J. Syst. Evol. Microbiol.">
        <title>Actinocatenispora comari sp. nov., an endophytic actinomycete isolated from aerial parts of Comarum salesowianum.</title>
        <authorList>
            <person name="Oyunbileg N."/>
            <person name="Iizaka Y."/>
            <person name="Hamada M."/>
            <person name="Davaapurev B.O."/>
            <person name="Fukumoto A."/>
            <person name="Tsetseg B."/>
            <person name="Kato F."/>
            <person name="Tamura T."/>
            <person name="Batkhuu J."/>
            <person name="Anzai Y."/>
        </authorList>
    </citation>
    <scope>NUCLEOTIDE SEQUENCE [LARGE SCALE GENOMIC DNA]</scope>
    <source>
        <strain evidence="5">NUM-2625</strain>
    </source>
</reference>
<comment type="caution">
    <text evidence="4">The sequence shown here is derived from an EMBL/GenBank/DDBJ whole genome shotgun (WGS) entry which is preliminary data.</text>
</comment>
<feature type="domain" description="Acyltransferase 3" evidence="3">
    <location>
        <begin position="40"/>
        <end position="390"/>
    </location>
</feature>
<keyword evidence="4" id="KW-0808">Transferase</keyword>
<dbReference type="Proteomes" id="UP000614996">
    <property type="component" value="Unassembled WGS sequence"/>
</dbReference>
<feature type="transmembrane region" description="Helical" evidence="2">
    <location>
        <begin position="298"/>
        <end position="318"/>
    </location>
</feature>
<dbReference type="InterPro" id="IPR002656">
    <property type="entry name" value="Acyl_transf_3_dom"/>
</dbReference>
<proteinExistence type="predicted"/>
<keyword evidence="4" id="KW-0012">Acyltransferase</keyword>
<keyword evidence="5" id="KW-1185">Reference proteome</keyword>
<keyword evidence="2" id="KW-0472">Membrane</keyword>
<feature type="transmembrane region" description="Helical" evidence="2">
    <location>
        <begin position="82"/>
        <end position="105"/>
    </location>
</feature>
<feature type="region of interest" description="Disordered" evidence="1">
    <location>
        <begin position="402"/>
        <end position="454"/>
    </location>
</feature>
<evidence type="ECO:0000313" key="4">
    <source>
        <dbReference type="EMBL" id="GIL31736.1"/>
    </source>
</evidence>
<sequence length="454" mass="46969">MTAVRVDARQRGGPGRAPSRYRVWAERVAGATPGGRDRTVDALRAIAIAGVVLGHWLVSAVVADPDRPAALHGASPLSTLPALAPVSWLFETLGLFFVAAGYAAARPRRSPAGAGRGTVHSDSRVDGRAALRWLTRPSAVRLGVPVLVLAAVWLPALLVLDASGAPASTRHLVVSLVTHPLWFLAVYLVLAAAAPLLRRLVFHCGLWSVLPAVLAVAAVDAARGAGLPGWVAPVATPVAWSVPYLFGMVLARGLARRGGAVLLAGGVAGAAVLLWLGYPASAVGVPGDRWSNLDPPSLFALALAAAQLGAFLLVRPWLARLLARPAAWAPVAGLNRAAMTVYCWHQSALLLVTFAAVPLGPLPGLLDQPTGAWVAHRLWWLPVFALALLALARLFHRTAGPSDVDADTAARPGGRIPDAAGGGAQVVSSVVVSPSTTSTSPSESVQCDRSAAVR</sequence>
<feature type="transmembrane region" description="Helical" evidence="2">
    <location>
        <begin position="377"/>
        <end position="395"/>
    </location>
</feature>
<keyword evidence="2" id="KW-0812">Transmembrane</keyword>
<protein>
    <submittedName>
        <fullName evidence="4">Acyltransferase</fullName>
    </submittedName>
</protein>